<dbReference type="AlphaFoldDB" id="A0A162GSY9"/>
<evidence type="ECO:0000313" key="4">
    <source>
        <dbReference type="EMBL" id="KZX22168.1"/>
    </source>
</evidence>
<proteinExistence type="predicted"/>
<dbReference type="EC" id="2.4.1.301" evidence="4"/>
<gene>
    <name evidence="4" type="primary">kanE_1</name>
    <name evidence="4" type="ORF">ACH61_00735</name>
</gene>
<dbReference type="Pfam" id="PF00534">
    <property type="entry name" value="Glycos_transf_1"/>
    <property type="match status" value="1"/>
</dbReference>
<name>A0A162GSY9_9MICO</name>
<dbReference type="GO" id="GO:0016757">
    <property type="term" value="F:glycosyltransferase activity"/>
    <property type="evidence" value="ECO:0007669"/>
    <property type="project" value="UniProtKB-KW"/>
</dbReference>
<keyword evidence="1 4" id="KW-0328">Glycosyltransferase</keyword>
<evidence type="ECO:0000256" key="2">
    <source>
        <dbReference type="ARBA" id="ARBA00022679"/>
    </source>
</evidence>
<dbReference type="Proteomes" id="UP000076717">
    <property type="component" value="Unassembled WGS sequence"/>
</dbReference>
<dbReference type="InterPro" id="IPR001296">
    <property type="entry name" value="Glyco_trans_1"/>
</dbReference>
<evidence type="ECO:0000259" key="3">
    <source>
        <dbReference type="Pfam" id="PF00534"/>
    </source>
</evidence>
<reference evidence="4 5" key="1">
    <citation type="submission" date="2015-08" db="EMBL/GenBank/DDBJ databases">
        <title>Draft Genome Sequence of Rathayibacter sp. Strain VKM Ac-2596 Isolated from Leaf Gall Induced by Plant-Parasitic Nematodes.</title>
        <authorList>
            <person name="Vasilenko O.V."/>
            <person name="Starodumova I.P."/>
            <person name="Tarlachkov S.V."/>
            <person name="Dorofeeva L.V."/>
            <person name="Evtushenko L.I."/>
        </authorList>
    </citation>
    <scope>NUCLEOTIDE SEQUENCE [LARGE SCALE GENOMIC DNA]</scope>
    <source>
        <strain evidence="4 5">VKM Ac-2596</strain>
    </source>
</reference>
<protein>
    <submittedName>
        <fullName evidence="4">Alpha-D-kanosaminyltransferase</fullName>
        <ecNumber evidence="4">2.4.1.301</ecNumber>
    </submittedName>
</protein>
<dbReference type="PANTHER" id="PTHR12526:SF510">
    <property type="entry name" value="D-INOSITOL 3-PHOSPHATE GLYCOSYLTRANSFERASE"/>
    <property type="match status" value="1"/>
</dbReference>
<evidence type="ECO:0000313" key="5">
    <source>
        <dbReference type="Proteomes" id="UP000076717"/>
    </source>
</evidence>
<dbReference type="EMBL" id="LIIN01000014">
    <property type="protein sequence ID" value="KZX22168.1"/>
    <property type="molecule type" value="Genomic_DNA"/>
</dbReference>
<dbReference type="SUPFAM" id="SSF53756">
    <property type="entry name" value="UDP-Glycosyltransferase/glycogen phosphorylase"/>
    <property type="match status" value="1"/>
</dbReference>
<keyword evidence="2 4" id="KW-0808">Transferase</keyword>
<dbReference type="Gene3D" id="3.40.50.2000">
    <property type="entry name" value="Glycogen Phosphorylase B"/>
    <property type="match status" value="1"/>
</dbReference>
<evidence type="ECO:0000256" key="1">
    <source>
        <dbReference type="ARBA" id="ARBA00022676"/>
    </source>
</evidence>
<accession>A0A162GSY9</accession>
<keyword evidence="5" id="KW-1185">Reference proteome</keyword>
<dbReference type="PANTHER" id="PTHR12526">
    <property type="entry name" value="GLYCOSYLTRANSFERASE"/>
    <property type="match status" value="1"/>
</dbReference>
<comment type="caution">
    <text evidence="4">The sequence shown here is derived from an EMBL/GenBank/DDBJ whole genome shotgun (WGS) entry which is preliminary data.</text>
</comment>
<feature type="domain" description="Glycosyl transferase family 1" evidence="3">
    <location>
        <begin position="21"/>
        <end position="99"/>
    </location>
</feature>
<dbReference type="PATRIC" id="fig|1671680.3.peg.783"/>
<organism evidence="4 5">
    <name type="scientific">Rathayibacter tanaceti</name>
    <dbReference type="NCBI Taxonomy" id="1671680"/>
    <lineage>
        <taxon>Bacteria</taxon>
        <taxon>Bacillati</taxon>
        <taxon>Actinomycetota</taxon>
        <taxon>Actinomycetes</taxon>
        <taxon>Micrococcales</taxon>
        <taxon>Microbacteriaceae</taxon>
        <taxon>Rathayibacter</taxon>
    </lineage>
</organism>
<sequence>MARWLGAVRHGRPGLAAAGGAYVCASVKEEFGIALLEALSAGLVVVAPATGGPATYVEQGETGFLVDTADRTALAAASADALDLAGGPLRERAAAQGRAMVAERYTVQAMARALAGVYAHATADQERPLRSGLVLGAS</sequence>